<sequence length="160" mass="17178">MASDEDYMNFLNKANEDASGGGAATQASGQSKFKTTDSGKQVPQAIQKAIKNEVYVTDADEPFEGVALKWTGDGGLPDEEEFAKLIAHPNPSTADIEIMDPTDWDTNGQYNKIVDAVREATKGADVRVYRVKRDGTRTEYWVVSSADGGIVGAKALGVES</sequence>
<dbReference type="Proteomes" id="UP001175261">
    <property type="component" value="Unassembled WGS sequence"/>
</dbReference>
<reference evidence="2" key="1">
    <citation type="submission" date="2022-10" db="EMBL/GenBank/DDBJ databases">
        <title>Determination and structural analysis of whole genome sequence of Sarocladium strictum F4-1.</title>
        <authorList>
            <person name="Hu L."/>
            <person name="Jiang Y."/>
        </authorList>
    </citation>
    <scope>NUCLEOTIDE SEQUENCE</scope>
    <source>
        <strain evidence="2">F4-1</strain>
    </source>
</reference>
<dbReference type="AlphaFoldDB" id="A0AA39L720"/>
<proteinExistence type="predicted"/>
<dbReference type="EMBL" id="JAPDFR010000005">
    <property type="protein sequence ID" value="KAK0386538.1"/>
    <property type="molecule type" value="Genomic_DNA"/>
</dbReference>
<dbReference type="PANTHER" id="PTHR42093">
    <property type="match status" value="1"/>
</dbReference>
<dbReference type="Pfam" id="PF23151">
    <property type="entry name" value="NuiA_2"/>
    <property type="match status" value="1"/>
</dbReference>
<dbReference type="PANTHER" id="PTHR42093:SF1">
    <property type="match status" value="1"/>
</dbReference>
<keyword evidence="3" id="KW-1185">Reference proteome</keyword>
<evidence type="ECO:0000256" key="1">
    <source>
        <dbReference type="SAM" id="MobiDB-lite"/>
    </source>
</evidence>
<protein>
    <submittedName>
        <fullName evidence="2">Uncharacterized protein</fullName>
    </submittedName>
</protein>
<dbReference type="InterPro" id="IPR056539">
    <property type="entry name" value="NuiA-like"/>
</dbReference>
<feature type="region of interest" description="Disordered" evidence="1">
    <location>
        <begin position="1"/>
        <end position="41"/>
    </location>
</feature>
<organism evidence="2 3">
    <name type="scientific">Sarocladium strictum</name>
    <name type="common">Black bundle disease fungus</name>
    <name type="synonym">Acremonium strictum</name>
    <dbReference type="NCBI Taxonomy" id="5046"/>
    <lineage>
        <taxon>Eukaryota</taxon>
        <taxon>Fungi</taxon>
        <taxon>Dikarya</taxon>
        <taxon>Ascomycota</taxon>
        <taxon>Pezizomycotina</taxon>
        <taxon>Sordariomycetes</taxon>
        <taxon>Hypocreomycetidae</taxon>
        <taxon>Hypocreales</taxon>
        <taxon>Sarocladiaceae</taxon>
        <taxon>Sarocladium</taxon>
    </lineage>
</organism>
<evidence type="ECO:0000313" key="3">
    <source>
        <dbReference type="Proteomes" id="UP001175261"/>
    </source>
</evidence>
<evidence type="ECO:0000313" key="2">
    <source>
        <dbReference type="EMBL" id="KAK0386538.1"/>
    </source>
</evidence>
<gene>
    <name evidence="2" type="ORF">NLU13_6373</name>
</gene>
<accession>A0AA39L720</accession>
<name>A0AA39L720_SARSR</name>
<comment type="caution">
    <text evidence="2">The sequence shown here is derived from an EMBL/GenBank/DDBJ whole genome shotgun (WGS) entry which is preliminary data.</text>
</comment>
<feature type="compositionally biased region" description="Polar residues" evidence="1">
    <location>
        <begin position="32"/>
        <end position="41"/>
    </location>
</feature>